<evidence type="ECO:0000256" key="4">
    <source>
        <dbReference type="ARBA" id="ARBA00022840"/>
    </source>
</evidence>
<evidence type="ECO:0000256" key="3">
    <source>
        <dbReference type="ARBA" id="ARBA00022741"/>
    </source>
</evidence>
<organism evidence="8 9">
    <name type="scientific">Asticcacaulis biprosthecium C19</name>
    <dbReference type="NCBI Taxonomy" id="715226"/>
    <lineage>
        <taxon>Bacteria</taxon>
        <taxon>Pseudomonadati</taxon>
        <taxon>Pseudomonadota</taxon>
        <taxon>Alphaproteobacteria</taxon>
        <taxon>Caulobacterales</taxon>
        <taxon>Caulobacteraceae</taxon>
        <taxon>Asticcacaulis</taxon>
    </lineage>
</organism>
<dbReference type="GO" id="GO:0005524">
    <property type="term" value="F:ATP binding"/>
    <property type="evidence" value="ECO:0007669"/>
    <property type="project" value="UniProtKB-UniRule"/>
</dbReference>
<feature type="domain" description="tRNA(Ile)-lysidine/2-thiocytidine synthase N-terminal" evidence="7">
    <location>
        <begin position="23"/>
        <end position="199"/>
    </location>
</feature>
<proteinExistence type="inferred from homology"/>
<keyword evidence="2 6" id="KW-0819">tRNA processing</keyword>
<evidence type="ECO:0000259" key="7">
    <source>
        <dbReference type="Pfam" id="PF01171"/>
    </source>
</evidence>
<dbReference type="InterPro" id="IPR012094">
    <property type="entry name" value="tRNA_Ile_lys_synt"/>
</dbReference>
<comment type="similarity">
    <text evidence="6">Belongs to the tRNA(Ile)-lysidine synthase family.</text>
</comment>
<gene>
    <name evidence="6 8" type="primary">tilS</name>
    <name evidence="8" type="ORF">ABI_18050</name>
</gene>
<dbReference type="OrthoDB" id="9807403at2"/>
<sequence length="410" mass="44436">MIANRPTVISDFSTLLNGDGPIGVAVSGGGDSVALLYQLADWGRRPLHVFHVDHALQADSGLWADAVAAHAKHLKLSFTRLTWSGDKPTTGISAAARGARHALLAEAARAAGIKVVCLAHTCDDVAEAAYMRQHGSNVGTPQTWSPSPVWPHGRGVFLCRPLLSARRADLRQYLMDRKLSWIDDPANENAKSLRVQARQALLGLTSAPLPPPVRLPRGEVETLLHDPEGWSALGLLRFKADAFYQLPNDTALHLLATAAVCAGGGDRLPRRHKVETLYESLADGRSHTLAGARIRQAGGFIHVLREAGDIGRNAEPGQGDLWDGRFQLLGRVVATGRDRGRLDDRDRAFLRTLPPDLRASLPAMEVSGPHLALPLYGLPGQKHNETVTTSCWVLPRLLASVCRIERETDL</sequence>
<keyword evidence="4 6" id="KW-0067">ATP-binding</keyword>
<dbReference type="STRING" id="715226.ABI_18050"/>
<dbReference type="EMBL" id="GL883077">
    <property type="protein sequence ID" value="EGF93365.1"/>
    <property type="molecule type" value="Genomic_DNA"/>
</dbReference>
<dbReference type="eggNOG" id="COG0037">
    <property type="taxonomic scope" value="Bacteria"/>
</dbReference>
<dbReference type="InterPro" id="IPR014729">
    <property type="entry name" value="Rossmann-like_a/b/a_fold"/>
</dbReference>
<dbReference type="GO" id="GO:0005737">
    <property type="term" value="C:cytoplasm"/>
    <property type="evidence" value="ECO:0007669"/>
    <property type="project" value="UniProtKB-SubCell"/>
</dbReference>
<evidence type="ECO:0000313" key="8">
    <source>
        <dbReference type="EMBL" id="EGF93365.1"/>
    </source>
</evidence>
<keyword evidence="3 6" id="KW-0547">Nucleotide-binding</keyword>
<comment type="domain">
    <text evidence="6">The N-terminal region contains the highly conserved SGGXDS motif, predicted to be a P-loop motif involved in ATP binding.</text>
</comment>
<dbReference type="Proteomes" id="UP000006512">
    <property type="component" value="Unassembled WGS sequence"/>
</dbReference>
<dbReference type="EC" id="6.3.4.19" evidence="6"/>
<comment type="subcellular location">
    <subcellularLocation>
        <location evidence="6">Cytoplasm</location>
    </subcellularLocation>
</comment>
<keyword evidence="1 6" id="KW-0436">Ligase</keyword>
<dbReference type="SUPFAM" id="SSF52402">
    <property type="entry name" value="Adenine nucleotide alpha hydrolases-like"/>
    <property type="match status" value="1"/>
</dbReference>
<evidence type="ECO:0000256" key="6">
    <source>
        <dbReference type="HAMAP-Rule" id="MF_01161"/>
    </source>
</evidence>
<evidence type="ECO:0000256" key="2">
    <source>
        <dbReference type="ARBA" id="ARBA00022694"/>
    </source>
</evidence>
<evidence type="ECO:0000256" key="1">
    <source>
        <dbReference type="ARBA" id="ARBA00022598"/>
    </source>
</evidence>
<evidence type="ECO:0000256" key="5">
    <source>
        <dbReference type="ARBA" id="ARBA00048539"/>
    </source>
</evidence>
<dbReference type="InterPro" id="IPR012795">
    <property type="entry name" value="tRNA_Ile_lys_synt_N"/>
</dbReference>
<dbReference type="GO" id="GO:0006400">
    <property type="term" value="P:tRNA modification"/>
    <property type="evidence" value="ECO:0007669"/>
    <property type="project" value="UniProtKB-UniRule"/>
</dbReference>
<reference evidence="9" key="1">
    <citation type="submission" date="2011-03" db="EMBL/GenBank/DDBJ databases">
        <title>Draft genome sequence of Brevundimonas diminuta.</title>
        <authorList>
            <person name="Brown P.J.B."/>
            <person name="Buechlein A."/>
            <person name="Hemmerich C."/>
            <person name="Brun Y.V."/>
        </authorList>
    </citation>
    <scope>NUCLEOTIDE SEQUENCE [LARGE SCALE GENOMIC DNA]</scope>
    <source>
        <strain evidence="9">C19</strain>
    </source>
</reference>
<dbReference type="InterPro" id="IPR011063">
    <property type="entry name" value="TilS/TtcA_N"/>
</dbReference>
<dbReference type="PANTHER" id="PTHR43033:SF1">
    <property type="entry name" value="TRNA(ILE)-LYSIDINE SYNTHASE-RELATED"/>
    <property type="match status" value="1"/>
</dbReference>
<name>F4QKR3_9CAUL</name>
<dbReference type="HAMAP" id="MF_01161">
    <property type="entry name" value="tRNA_Ile_lys_synt"/>
    <property type="match status" value="1"/>
</dbReference>
<comment type="catalytic activity">
    <reaction evidence="5 6">
        <text>cytidine(34) in tRNA(Ile2) + L-lysine + ATP = lysidine(34) in tRNA(Ile2) + AMP + diphosphate + H(+)</text>
        <dbReference type="Rhea" id="RHEA:43744"/>
        <dbReference type="Rhea" id="RHEA-COMP:10625"/>
        <dbReference type="Rhea" id="RHEA-COMP:10670"/>
        <dbReference type="ChEBI" id="CHEBI:15378"/>
        <dbReference type="ChEBI" id="CHEBI:30616"/>
        <dbReference type="ChEBI" id="CHEBI:32551"/>
        <dbReference type="ChEBI" id="CHEBI:33019"/>
        <dbReference type="ChEBI" id="CHEBI:82748"/>
        <dbReference type="ChEBI" id="CHEBI:83665"/>
        <dbReference type="ChEBI" id="CHEBI:456215"/>
        <dbReference type="EC" id="6.3.4.19"/>
    </reaction>
</comment>
<dbReference type="HOGENOM" id="CLU_018869_3_2_5"/>
<keyword evidence="9" id="KW-1185">Reference proteome</keyword>
<feature type="binding site" evidence="6">
    <location>
        <begin position="27"/>
        <end position="32"/>
    </location>
    <ligand>
        <name>ATP</name>
        <dbReference type="ChEBI" id="CHEBI:30616"/>
    </ligand>
</feature>
<dbReference type="GO" id="GO:0032267">
    <property type="term" value="F:tRNA(Ile)-lysidine synthase activity"/>
    <property type="evidence" value="ECO:0007669"/>
    <property type="project" value="UniProtKB-EC"/>
</dbReference>
<dbReference type="PANTHER" id="PTHR43033">
    <property type="entry name" value="TRNA(ILE)-LYSIDINE SYNTHASE-RELATED"/>
    <property type="match status" value="1"/>
</dbReference>
<comment type="function">
    <text evidence="6">Ligates lysine onto the cytidine present at position 34 of the AUA codon-specific tRNA(Ile) that contains the anticodon CAU, in an ATP-dependent manner. Cytidine is converted to lysidine, thus changing the amino acid specificity of the tRNA from methionine to isoleucine.</text>
</comment>
<dbReference type="Gene3D" id="3.40.50.620">
    <property type="entry name" value="HUPs"/>
    <property type="match status" value="1"/>
</dbReference>
<dbReference type="Pfam" id="PF01171">
    <property type="entry name" value="ATP_bind_3"/>
    <property type="match status" value="1"/>
</dbReference>
<dbReference type="CDD" id="cd01992">
    <property type="entry name" value="TilS_N"/>
    <property type="match status" value="1"/>
</dbReference>
<protein>
    <recommendedName>
        <fullName evidence="6">tRNA(Ile)-lysidine synthase</fullName>
        <ecNumber evidence="6">6.3.4.19</ecNumber>
    </recommendedName>
    <alternativeName>
        <fullName evidence="6">tRNA(Ile)-2-lysyl-cytidine synthase</fullName>
    </alternativeName>
    <alternativeName>
        <fullName evidence="6">tRNA(Ile)-lysidine synthetase</fullName>
    </alternativeName>
</protein>
<dbReference type="RefSeq" id="WP_006272562.1">
    <property type="nucleotide sequence ID" value="NZ_GL883077.1"/>
</dbReference>
<accession>F4QKR3</accession>
<keyword evidence="6" id="KW-0963">Cytoplasm</keyword>
<dbReference type="NCBIfam" id="TIGR02432">
    <property type="entry name" value="lysidine_TilS_N"/>
    <property type="match status" value="1"/>
</dbReference>
<dbReference type="AlphaFoldDB" id="F4QKR3"/>
<evidence type="ECO:0000313" key="9">
    <source>
        <dbReference type="Proteomes" id="UP000006512"/>
    </source>
</evidence>